<reference evidence="9 10" key="1">
    <citation type="submission" date="2013-09" db="EMBL/GenBank/DDBJ databases">
        <title>Genome sequencing of Phaeobacter antarcticus sp. nov. SM1211.</title>
        <authorList>
            <person name="Zhang X.-Y."/>
            <person name="Liu C."/>
            <person name="Chen X.-L."/>
            <person name="Xie B.-B."/>
            <person name="Qin Q.-L."/>
            <person name="Rong J.-C."/>
            <person name="Zhang Y.-Z."/>
        </authorList>
    </citation>
    <scope>NUCLEOTIDE SEQUENCE [LARGE SCALE GENOMIC DNA]</scope>
    <source>
        <strain evidence="9 10">SM1211</strain>
    </source>
</reference>
<keyword evidence="6 7" id="KW-0472">Membrane</keyword>
<evidence type="ECO:0000256" key="1">
    <source>
        <dbReference type="ARBA" id="ARBA00004651"/>
    </source>
</evidence>
<keyword evidence="5 7" id="KW-1133">Transmembrane helix</keyword>
<feature type="transmembrane region" description="Helical" evidence="7">
    <location>
        <begin position="255"/>
        <end position="273"/>
    </location>
</feature>
<evidence type="ECO:0000313" key="10">
    <source>
        <dbReference type="Proteomes" id="UP000231259"/>
    </source>
</evidence>
<feature type="transmembrane region" description="Helical" evidence="7">
    <location>
        <begin position="88"/>
        <end position="105"/>
    </location>
</feature>
<dbReference type="SUPFAM" id="SSF103473">
    <property type="entry name" value="MFS general substrate transporter"/>
    <property type="match status" value="1"/>
</dbReference>
<feature type="transmembrane region" description="Helical" evidence="7">
    <location>
        <begin position="147"/>
        <end position="168"/>
    </location>
</feature>
<dbReference type="InterPro" id="IPR036259">
    <property type="entry name" value="MFS_trans_sf"/>
</dbReference>
<dbReference type="OrthoDB" id="9803985at2"/>
<feature type="transmembrane region" description="Helical" evidence="7">
    <location>
        <begin position="356"/>
        <end position="378"/>
    </location>
</feature>
<dbReference type="Gene3D" id="1.20.1720.10">
    <property type="entry name" value="Multidrug resistance protein D"/>
    <property type="match status" value="1"/>
</dbReference>
<protein>
    <recommendedName>
        <fullName evidence="8">Major facilitator superfamily (MFS) profile domain-containing protein</fullName>
    </recommendedName>
</protein>
<dbReference type="EMBL" id="AWWI01000181">
    <property type="protein sequence ID" value="PIL14307.1"/>
    <property type="molecule type" value="Genomic_DNA"/>
</dbReference>
<keyword evidence="3" id="KW-1003">Cell membrane</keyword>
<feature type="transmembrane region" description="Helical" evidence="7">
    <location>
        <begin position="220"/>
        <end position="243"/>
    </location>
</feature>
<dbReference type="InterPro" id="IPR020846">
    <property type="entry name" value="MFS_dom"/>
</dbReference>
<dbReference type="GO" id="GO:0022857">
    <property type="term" value="F:transmembrane transporter activity"/>
    <property type="evidence" value="ECO:0007669"/>
    <property type="project" value="InterPro"/>
</dbReference>
<accession>A0A2G8QYE7</accession>
<evidence type="ECO:0000256" key="2">
    <source>
        <dbReference type="ARBA" id="ARBA00022448"/>
    </source>
</evidence>
<dbReference type="CDD" id="cd17321">
    <property type="entry name" value="MFS_MMR_MDR_like"/>
    <property type="match status" value="1"/>
</dbReference>
<evidence type="ECO:0000313" key="9">
    <source>
        <dbReference type="EMBL" id="PIL14307.1"/>
    </source>
</evidence>
<evidence type="ECO:0000256" key="7">
    <source>
        <dbReference type="SAM" id="Phobius"/>
    </source>
</evidence>
<dbReference type="PROSITE" id="PS50850">
    <property type="entry name" value="MFS"/>
    <property type="match status" value="1"/>
</dbReference>
<sequence>MLLASLGTSIANIALPTLALSFDAPFHRVQWVVISYLAALTLFVVLAGRLGDQFGRQRMLVLGLVLFSLTSALCGLASSLWMLIAARALQGVGAAFLMTLTIALVRETVGGARVGRTMGLLGTMSAVGTALGPSLGGLLIGQFGWPSVFLVLAPISLLAAGLAHSSLPAGPPSVKSPRIGPFALRANDIIPHLTANFLAANMMMATLLLGPFYLGFALGLPPAMVGLVMSIGPAISICTGVPSGRVVDTWGSPRILLIGLLALAAGSFALSALPVMFGVGGYITAIVILTPGYQLFQSANNTLVMADVPEDQRGAVSGLLGLSRNLGLIFGASVMGKVFSFGAGADHIENATSGSIAHGMQLTFVIAGTSVVAALWYMRRFPPNRVEY</sequence>
<proteinExistence type="predicted"/>
<dbReference type="PANTHER" id="PTHR42718:SF46">
    <property type="entry name" value="BLR6921 PROTEIN"/>
    <property type="match status" value="1"/>
</dbReference>
<dbReference type="Proteomes" id="UP000231259">
    <property type="component" value="Unassembled WGS sequence"/>
</dbReference>
<gene>
    <name evidence="9" type="ORF">P775_26750</name>
</gene>
<feature type="domain" description="Major facilitator superfamily (MFS) profile" evidence="8">
    <location>
        <begin position="1"/>
        <end position="385"/>
    </location>
</feature>
<feature type="transmembrane region" description="Helical" evidence="7">
    <location>
        <begin position="60"/>
        <end position="82"/>
    </location>
</feature>
<dbReference type="Pfam" id="PF07690">
    <property type="entry name" value="MFS_1"/>
    <property type="match status" value="1"/>
</dbReference>
<comment type="subcellular location">
    <subcellularLocation>
        <location evidence="1">Cell membrane</location>
        <topology evidence="1">Multi-pass membrane protein</topology>
    </subcellularLocation>
</comment>
<keyword evidence="2" id="KW-0813">Transport</keyword>
<comment type="caution">
    <text evidence="9">The sequence shown here is derived from an EMBL/GenBank/DDBJ whole genome shotgun (WGS) entry which is preliminary data.</text>
</comment>
<organism evidence="9 10">
    <name type="scientific">Puniceibacterium antarcticum</name>
    <dbReference type="NCBI Taxonomy" id="1206336"/>
    <lineage>
        <taxon>Bacteria</taxon>
        <taxon>Pseudomonadati</taxon>
        <taxon>Pseudomonadota</taxon>
        <taxon>Alphaproteobacteria</taxon>
        <taxon>Rhodobacterales</taxon>
        <taxon>Paracoccaceae</taxon>
        <taxon>Puniceibacterium</taxon>
    </lineage>
</organism>
<dbReference type="PANTHER" id="PTHR42718">
    <property type="entry name" value="MAJOR FACILITATOR SUPERFAMILY MULTIDRUG TRANSPORTER MFSC"/>
    <property type="match status" value="1"/>
</dbReference>
<evidence type="ECO:0000259" key="8">
    <source>
        <dbReference type="PROSITE" id="PS50850"/>
    </source>
</evidence>
<evidence type="ECO:0000256" key="6">
    <source>
        <dbReference type="ARBA" id="ARBA00023136"/>
    </source>
</evidence>
<dbReference type="InterPro" id="IPR001958">
    <property type="entry name" value="Tet-R_TetA/multi-R_MdtG-like"/>
</dbReference>
<evidence type="ECO:0000256" key="5">
    <source>
        <dbReference type="ARBA" id="ARBA00022989"/>
    </source>
</evidence>
<feature type="transmembrane region" description="Helical" evidence="7">
    <location>
        <begin position="31"/>
        <end position="48"/>
    </location>
</feature>
<dbReference type="AlphaFoldDB" id="A0A2G8QYE7"/>
<dbReference type="InterPro" id="IPR011701">
    <property type="entry name" value="MFS"/>
</dbReference>
<keyword evidence="10" id="KW-1185">Reference proteome</keyword>
<name>A0A2G8QYE7_9RHOB</name>
<feature type="transmembrane region" description="Helical" evidence="7">
    <location>
        <begin position="189"/>
        <end position="214"/>
    </location>
</feature>
<evidence type="ECO:0000256" key="3">
    <source>
        <dbReference type="ARBA" id="ARBA00022475"/>
    </source>
</evidence>
<feature type="transmembrane region" description="Helical" evidence="7">
    <location>
        <begin position="117"/>
        <end position="141"/>
    </location>
</feature>
<dbReference type="PRINTS" id="PR01035">
    <property type="entry name" value="TCRTETA"/>
</dbReference>
<dbReference type="GO" id="GO:0005886">
    <property type="term" value="C:plasma membrane"/>
    <property type="evidence" value="ECO:0007669"/>
    <property type="project" value="UniProtKB-SubCell"/>
</dbReference>
<keyword evidence="4 7" id="KW-0812">Transmembrane</keyword>
<evidence type="ECO:0000256" key="4">
    <source>
        <dbReference type="ARBA" id="ARBA00022692"/>
    </source>
</evidence>